<organism evidence="1">
    <name type="scientific">Arion vulgaris</name>
    <dbReference type="NCBI Taxonomy" id="1028688"/>
    <lineage>
        <taxon>Eukaryota</taxon>
        <taxon>Metazoa</taxon>
        <taxon>Spiralia</taxon>
        <taxon>Lophotrochozoa</taxon>
        <taxon>Mollusca</taxon>
        <taxon>Gastropoda</taxon>
        <taxon>Heterobranchia</taxon>
        <taxon>Euthyneura</taxon>
        <taxon>Panpulmonata</taxon>
        <taxon>Eupulmonata</taxon>
        <taxon>Stylommatophora</taxon>
        <taxon>Helicina</taxon>
        <taxon>Arionoidea</taxon>
        <taxon>Arionidae</taxon>
        <taxon>Arion</taxon>
    </lineage>
</organism>
<feature type="non-terminal residue" evidence="1">
    <location>
        <position position="1"/>
    </location>
</feature>
<dbReference type="EMBL" id="HACG01012377">
    <property type="protein sequence ID" value="CEK59242.1"/>
    <property type="molecule type" value="Transcribed_RNA"/>
</dbReference>
<dbReference type="AlphaFoldDB" id="A0A0B6YSY5"/>
<evidence type="ECO:0000313" key="1">
    <source>
        <dbReference type="EMBL" id="CEK59242.1"/>
    </source>
</evidence>
<name>A0A0B6YSY5_9EUPU</name>
<gene>
    <name evidence="1" type="primary">ORF35652</name>
</gene>
<reference evidence="1" key="1">
    <citation type="submission" date="2014-12" db="EMBL/GenBank/DDBJ databases">
        <title>Insight into the proteome of Arion vulgaris.</title>
        <authorList>
            <person name="Aradska J."/>
            <person name="Bulat T."/>
            <person name="Smidak R."/>
            <person name="Sarate P."/>
            <person name="Gangsoo J."/>
            <person name="Sialana F."/>
            <person name="Bilban M."/>
            <person name="Lubec G."/>
        </authorList>
    </citation>
    <scope>NUCLEOTIDE SEQUENCE</scope>
    <source>
        <tissue evidence="1">Skin</tissue>
    </source>
</reference>
<accession>A0A0B6YSY5</accession>
<proteinExistence type="predicted"/>
<sequence length="93" mass="10767">VTTETLLHKAAARVPKPTVYHLNLQFRLKERVVTTKTSSLHRHYCIRQLPECQNPLSTIEFANYVEGDKTSNLHRHYCIRKPPLQATTKPAIF</sequence>
<protein>
    <submittedName>
        <fullName evidence="1">Uncharacterized protein</fullName>
    </submittedName>
</protein>